<comment type="caution">
    <text evidence="2">The sequence shown here is derived from an EMBL/GenBank/DDBJ whole genome shotgun (WGS) entry which is preliminary data.</text>
</comment>
<keyword evidence="3" id="KW-1185">Reference proteome</keyword>
<dbReference type="OrthoDB" id="5191074at2"/>
<dbReference type="Proteomes" id="UP000029713">
    <property type="component" value="Unassembled WGS sequence"/>
</dbReference>
<proteinExistence type="predicted"/>
<organism evidence="2 3">
    <name type="scientific">Modestobacter caceresii</name>
    <dbReference type="NCBI Taxonomy" id="1522368"/>
    <lineage>
        <taxon>Bacteria</taxon>
        <taxon>Bacillati</taxon>
        <taxon>Actinomycetota</taxon>
        <taxon>Actinomycetes</taxon>
        <taxon>Geodermatophilales</taxon>
        <taxon>Geodermatophilaceae</taxon>
        <taxon>Modestobacter</taxon>
    </lineage>
</organism>
<gene>
    <name evidence="2" type="ORF">IN07_17685</name>
</gene>
<name>A0A098Y4W2_9ACTN</name>
<dbReference type="RefSeq" id="WP_036337628.1">
    <property type="nucleotide sequence ID" value="NZ_JPMX01000077.1"/>
</dbReference>
<evidence type="ECO:0000313" key="2">
    <source>
        <dbReference type="EMBL" id="KGH45507.1"/>
    </source>
</evidence>
<feature type="region of interest" description="Disordered" evidence="1">
    <location>
        <begin position="58"/>
        <end position="78"/>
    </location>
</feature>
<dbReference type="EMBL" id="JPMX01000077">
    <property type="protein sequence ID" value="KGH45507.1"/>
    <property type="molecule type" value="Genomic_DNA"/>
</dbReference>
<accession>A0A098Y4W2</accession>
<sequence length="78" mass="8565">MSVQYRCDRCAEVADAPAAVGWVQVRPLGAHPLLPEEPTHLCRLCWARTTAGEPVRVGTAGEEMPQVSEHAQNRDTLQ</sequence>
<evidence type="ECO:0000313" key="3">
    <source>
        <dbReference type="Proteomes" id="UP000029713"/>
    </source>
</evidence>
<dbReference type="AlphaFoldDB" id="A0A098Y4W2"/>
<evidence type="ECO:0000256" key="1">
    <source>
        <dbReference type="SAM" id="MobiDB-lite"/>
    </source>
</evidence>
<reference evidence="2 3" key="1">
    <citation type="submission" date="2014-07" db="EMBL/GenBank/DDBJ databases">
        <title>Biosystematic studies on Modestobacter strains isolated from extreme hyper-arid desert soil and from historic building.</title>
        <authorList>
            <person name="Bukarasam K."/>
            <person name="Bull A."/>
            <person name="Girard G."/>
            <person name="van Wezel G."/>
            <person name="Goodfellow M."/>
        </authorList>
    </citation>
    <scope>NUCLEOTIDE SEQUENCE [LARGE SCALE GENOMIC DNA]</scope>
    <source>
        <strain evidence="2 3">KNN45-2b</strain>
    </source>
</reference>
<protein>
    <submittedName>
        <fullName evidence="2">Uncharacterized protein</fullName>
    </submittedName>
</protein>